<evidence type="ECO:0000313" key="2">
    <source>
        <dbReference type="EMBL" id="KAB0347926.1"/>
    </source>
</evidence>
<proteinExistence type="predicted"/>
<dbReference type="AlphaFoldDB" id="A0A5N3VIJ5"/>
<sequence>MLFGGKDIALLEHGCQALEVNSYKSLMIRGIPEDCNHEKAATFRLAEGINYAVIPGEIKGKDRTWSVVYMPRKQFLTKLTLFLQSEGGTVEDVSGVLRQELRPTGPRKKSGAGATNWVVEVPPLDSPEKESKAGDGKKGKGKHKENRRQHHASNKEL</sequence>
<keyword evidence="3" id="KW-1185">Reference proteome</keyword>
<comment type="caution">
    <text evidence="2">The sequence shown here is derived from an EMBL/GenBank/DDBJ whole genome shotgun (WGS) entry which is preliminary data.</text>
</comment>
<dbReference type="PANTHER" id="PTHR23095:SF43">
    <property type="entry name" value="PARANEOPLASTIC ANTIGEN-LIKE PROTEIN 8C"/>
    <property type="match status" value="1"/>
</dbReference>
<evidence type="ECO:0000256" key="1">
    <source>
        <dbReference type="SAM" id="MobiDB-lite"/>
    </source>
</evidence>
<dbReference type="EMBL" id="VCEA01000002">
    <property type="protein sequence ID" value="KAB0347926.1"/>
    <property type="molecule type" value="Genomic_DNA"/>
</dbReference>
<gene>
    <name evidence="2" type="ORF">FD754_012783</name>
</gene>
<protein>
    <submittedName>
        <fullName evidence="2">Uncharacterized protein</fullName>
    </submittedName>
</protein>
<dbReference type="InterPro" id="IPR026523">
    <property type="entry name" value="PNMA"/>
</dbReference>
<dbReference type="Proteomes" id="UP000326458">
    <property type="component" value="Unassembled WGS sequence"/>
</dbReference>
<name>A0A5N3VIJ5_MUNMU</name>
<organism evidence="2 3">
    <name type="scientific">Muntiacus muntjak</name>
    <name type="common">Barking deer</name>
    <name type="synonym">Indian muntjac</name>
    <dbReference type="NCBI Taxonomy" id="9888"/>
    <lineage>
        <taxon>Eukaryota</taxon>
        <taxon>Metazoa</taxon>
        <taxon>Chordata</taxon>
        <taxon>Craniata</taxon>
        <taxon>Vertebrata</taxon>
        <taxon>Euteleostomi</taxon>
        <taxon>Mammalia</taxon>
        <taxon>Eutheria</taxon>
        <taxon>Laurasiatheria</taxon>
        <taxon>Artiodactyla</taxon>
        <taxon>Ruminantia</taxon>
        <taxon>Pecora</taxon>
        <taxon>Cervidae</taxon>
        <taxon>Muntiacinae</taxon>
        <taxon>Muntiacus</taxon>
    </lineage>
</organism>
<feature type="compositionally biased region" description="Basic residues" evidence="1">
    <location>
        <begin position="139"/>
        <end position="157"/>
    </location>
</feature>
<accession>A0A5N3VIJ5</accession>
<dbReference type="PANTHER" id="PTHR23095">
    <property type="entry name" value="PARANEOPLASTIC ANTIGEN"/>
    <property type="match status" value="1"/>
</dbReference>
<feature type="region of interest" description="Disordered" evidence="1">
    <location>
        <begin position="93"/>
        <end position="157"/>
    </location>
</feature>
<feature type="compositionally biased region" description="Basic and acidic residues" evidence="1">
    <location>
        <begin position="126"/>
        <end position="138"/>
    </location>
</feature>
<reference evidence="2 3" key="1">
    <citation type="submission" date="2019-06" db="EMBL/GenBank/DDBJ databases">
        <title>Discovery of a novel chromosome fission-fusion reversal in muntjac.</title>
        <authorList>
            <person name="Mudd A.B."/>
            <person name="Bredeson J.V."/>
            <person name="Baum R."/>
            <person name="Hockemeyer D."/>
            <person name="Rokhsar D.S."/>
        </authorList>
    </citation>
    <scope>NUCLEOTIDE SEQUENCE [LARGE SCALE GENOMIC DNA]</scope>
    <source>
        <strain evidence="2">UTSW_UCB_Mm</strain>
        <tissue evidence="2">Fibroblast cell line</tissue>
    </source>
</reference>
<evidence type="ECO:0000313" key="3">
    <source>
        <dbReference type="Proteomes" id="UP000326458"/>
    </source>
</evidence>